<proteinExistence type="predicted"/>
<organism evidence="1 2">
    <name type="scientific">Theropithecus gelada</name>
    <name type="common">Gelada baboon</name>
    <dbReference type="NCBI Taxonomy" id="9565"/>
    <lineage>
        <taxon>Eukaryota</taxon>
        <taxon>Metazoa</taxon>
        <taxon>Chordata</taxon>
        <taxon>Craniata</taxon>
        <taxon>Vertebrata</taxon>
        <taxon>Euteleostomi</taxon>
        <taxon>Mammalia</taxon>
        <taxon>Eutheria</taxon>
        <taxon>Euarchontoglires</taxon>
        <taxon>Primates</taxon>
        <taxon>Haplorrhini</taxon>
        <taxon>Catarrhini</taxon>
        <taxon>Cercopithecidae</taxon>
        <taxon>Cercopithecinae</taxon>
        <taxon>Theropithecus</taxon>
    </lineage>
</organism>
<reference evidence="1" key="3">
    <citation type="submission" date="2025-09" db="UniProtKB">
        <authorList>
            <consortium name="Ensembl"/>
        </authorList>
    </citation>
    <scope>IDENTIFICATION</scope>
</reference>
<dbReference type="AlphaFoldDB" id="A0A8D2E440"/>
<protein>
    <submittedName>
        <fullName evidence="1">Uncharacterized protein</fullName>
    </submittedName>
</protein>
<evidence type="ECO:0000313" key="1">
    <source>
        <dbReference type="Ensembl" id="ENSTGEP00000000590.1"/>
    </source>
</evidence>
<evidence type="ECO:0000313" key="2">
    <source>
        <dbReference type="Proteomes" id="UP000694411"/>
    </source>
</evidence>
<name>A0A8D2E440_THEGE</name>
<keyword evidence="2" id="KW-1185">Reference proteome</keyword>
<reference evidence="1" key="1">
    <citation type="submission" date="2018-05" db="EMBL/GenBank/DDBJ databases">
        <title>Whole genome of Theropithecus gelada.</title>
        <authorList>
            <person name="Chiou K.L."/>
            <person name="Snyder-Mackler N."/>
        </authorList>
    </citation>
    <scope>NUCLEOTIDE SEQUENCE [LARGE SCALE GENOMIC DNA]</scope>
</reference>
<dbReference type="Ensembl" id="ENSTGET00000000791.1">
    <property type="protein sequence ID" value="ENSTGEP00000000590.1"/>
    <property type="gene ID" value="ENSTGEG00000000593.1"/>
</dbReference>
<accession>A0A8D2E440</accession>
<reference evidence="1" key="2">
    <citation type="submission" date="2025-08" db="UniProtKB">
        <authorList>
            <consortium name="Ensembl"/>
        </authorList>
    </citation>
    <scope>IDENTIFICATION</scope>
</reference>
<sequence length="64" mass="6893">MENWPFLQINKTTAPHRSKSADILIFPALSVRSPSPLDARAPGLVGCAAPRRAWHQPAPPPAAL</sequence>
<dbReference type="Proteomes" id="UP000694411">
    <property type="component" value="Chromosome 10"/>
</dbReference>